<dbReference type="AlphaFoldDB" id="A0AA36C8A2"/>
<dbReference type="EMBL" id="CATQJA010000824">
    <property type="protein sequence ID" value="CAJ0564213.1"/>
    <property type="molecule type" value="Genomic_DNA"/>
</dbReference>
<name>A0AA36C8A2_9BILA</name>
<comment type="caution">
    <text evidence="1">The sequence shown here is derived from an EMBL/GenBank/DDBJ whole genome shotgun (WGS) entry which is preliminary data.</text>
</comment>
<evidence type="ECO:0000313" key="1">
    <source>
        <dbReference type="EMBL" id="CAJ0564213.1"/>
    </source>
</evidence>
<reference evidence="1" key="1">
    <citation type="submission" date="2023-06" db="EMBL/GenBank/DDBJ databases">
        <authorList>
            <person name="Delattre M."/>
        </authorList>
    </citation>
    <scope>NUCLEOTIDE SEQUENCE</scope>
    <source>
        <strain evidence="1">AF72</strain>
    </source>
</reference>
<protein>
    <submittedName>
        <fullName evidence="1">Uncharacterized protein</fullName>
    </submittedName>
</protein>
<evidence type="ECO:0000313" key="2">
    <source>
        <dbReference type="Proteomes" id="UP001177023"/>
    </source>
</evidence>
<sequence length="429" mass="48982">MTNRIVVVTNHYFLMESTTNTYKFHEIETFIEGRYRLPRGPRIPLASDKGRKRKIVDFIAPNDREILVLLEYLRGLAGLPKYYYDLREPDGDGTYSLQMKYQTIKYGFGSFTSKTVNLWFPATRLTHLQPPLINHKVDKIVTWPVDEHGFSLIAAIGPALTLMVYQPEFEKLTVVNEHYPRYPCVDVAFTGVHEAANKNKFLGACHIKGYIILATQADVEILEFYLGGQPNVPSCGSAGPPQPREDVEVAIVSRSIFHIEYFQQGIFHVFYAAQSPTNADVYFIGKICVNVRQTEPYIHDDERVQCPGSFEPGQQFKLLLKRNPDESESFEFVKEVAAFEAIEDRGKLYSLRWQDTYYTVKTRMVDAMLQRASTIEADGGPTFFLHKKDGEFGWLLAKKSNGSPNFFPDKCLTARATQAKFGKWAPILR</sequence>
<accession>A0AA36C8A2</accession>
<organism evidence="1 2">
    <name type="scientific">Mesorhabditis spiculigera</name>
    <dbReference type="NCBI Taxonomy" id="96644"/>
    <lineage>
        <taxon>Eukaryota</taxon>
        <taxon>Metazoa</taxon>
        <taxon>Ecdysozoa</taxon>
        <taxon>Nematoda</taxon>
        <taxon>Chromadorea</taxon>
        <taxon>Rhabditida</taxon>
        <taxon>Rhabditina</taxon>
        <taxon>Rhabditomorpha</taxon>
        <taxon>Rhabditoidea</taxon>
        <taxon>Rhabditidae</taxon>
        <taxon>Mesorhabditinae</taxon>
        <taxon>Mesorhabditis</taxon>
    </lineage>
</organism>
<keyword evidence="2" id="KW-1185">Reference proteome</keyword>
<feature type="non-terminal residue" evidence="1">
    <location>
        <position position="1"/>
    </location>
</feature>
<proteinExistence type="predicted"/>
<dbReference type="Proteomes" id="UP001177023">
    <property type="component" value="Unassembled WGS sequence"/>
</dbReference>
<gene>
    <name evidence="1" type="ORF">MSPICULIGERA_LOCUS2898</name>
</gene>